<proteinExistence type="predicted"/>
<evidence type="ECO:0000313" key="1">
    <source>
        <dbReference type="EMBL" id="KAF5103032.1"/>
    </source>
</evidence>
<name>A0ACB6VAM0_9ASCO</name>
<keyword evidence="2" id="KW-1185">Reference proteome</keyword>
<gene>
    <name evidence="1" type="ORF">D0Z00_000010</name>
</gene>
<evidence type="ECO:0000313" key="2">
    <source>
        <dbReference type="Proteomes" id="UP000744676"/>
    </source>
</evidence>
<organism evidence="1 2">
    <name type="scientific">Geotrichum galactomycetum</name>
    <dbReference type="NCBI Taxonomy" id="27317"/>
    <lineage>
        <taxon>Eukaryota</taxon>
        <taxon>Fungi</taxon>
        <taxon>Dikarya</taxon>
        <taxon>Ascomycota</taxon>
        <taxon>Saccharomycotina</taxon>
        <taxon>Dipodascomycetes</taxon>
        <taxon>Dipodascales</taxon>
        <taxon>Dipodascaceae</taxon>
        <taxon>Geotrichum</taxon>
    </lineage>
</organism>
<sequence>MNYPHWPQQQQALYSNQANYSYGMDTSPMQATYSESSSYQTPVSYQDPLPEQQQQQQQTPLSFPTMNASEVTYEDLEIMCGLNNQDWGTSISNFNADFDFDMSLLQQPPRDCPDDS</sequence>
<dbReference type="Proteomes" id="UP000744676">
    <property type="component" value="Unassembled WGS sequence"/>
</dbReference>
<protein>
    <submittedName>
        <fullName evidence="1">Uncharacterized protein</fullName>
    </submittedName>
</protein>
<reference evidence="1 2" key="1">
    <citation type="journal article" date="2020" name="Front. Microbiol.">
        <title>Phenotypic and Genetic Characterization of the Cheese Ripening Yeast Geotrichum candidum.</title>
        <authorList>
            <person name="Perkins V."/>
            <person name="Vignola S."/>
            <person name="Lessard M.H."/>
            <person name="Plante P.L."/>
            <person name="Corbeil J."/>
            <person name="Dugat-Bony E."/>
            <person name="Frenette M."/>
            <person name="Labrie S."/>
        </authorList>
    </citation>
    <scope>NUCLEOTIDE SEQUENCE [LARGE SCALE GENOMIC DNA]</scope>
    <source>
        <strain evidence="1 2">LMA-1147</strain>
    </source>
</reference>
<accession>A0ACB6VAM0</accession>
<dbReference type="EMBL" id="QVQA01000001">
    <property type="protein sequence ID" value="KAF5103032.1"/>
    <property type="molecule type" value="Genomic_DNA"/>
</dbReference>
<comment type="caution">
    <text evidence="1">The sequence shown here is derived from an EMBL/GenBank/DDBJ whole genome shotgun (WGS) entry which is preliminary data.</text>
</comment>